<dbReference type="SUPFAM" id="SSF46565">
    <property type="entry name" value="Chaperone J-domain"/>
    <property type="match status" value="1"/>
</dbReference>
<dbReference type="PROSITE" id="PS50076">
    <property type="entry name" value="DNAJ_2"/>
    <property type="match status" value="1"/>
</dbReference>
<dbReference type="AlphaFoldDB" id="A0ABD6AUU5"/>
<dbReference type="Gene3D" id="2.10.230.10">
    <property type="entry name" value="Heat shock protein DnaJ, cysteine-rich domain"/>
    <property type="match status" value="1"/>
</dbReference>
<feature type="binding site" evidence="6">
    <location>
        <position position="177"/>
    </location>
    <ligand>
        <name>Zn(2+)</name>
        <dbReference type="ChEBI" id="CHEBI:29105"/>
        <label>2</label>
    </ligand>
</feature>
<dbReference type="Pfam" id="PF00226">
    <property type="entry name" value="DnaJ"/>
    <property type="match status" value="1"/>
</dbReference>
<dbReference type="GO" id="GO:0006260">
    <property type="term" value="P:DNA replication"/>
    <property type="evidence" value="ECO:0007669"/>
    <property type="project" value="UniProtKB-KW"/>
</dbReference>
<evidence type="ECO:0000256" key="7">
    <source>
        <dbReference type="PROSITE-ProRule" id="PRU00546"/>
    </source>
</evidence>
<dbReference type="Gene3D" id="2.60.260.20">
    <property type="entry name" value="Urease metallochaperone UreE, N-terminal domain"/>
    <property type="match status" value="2"/>
</dbReference>
<keyword evidence="6" id="KW-0346">Stress response</keyword>
<dbReference type="PRINTS" id="PR00625">
    <property type="entry name" value="JDOMAIN"/>
</dbReference>
<dbReference type="CDD" id="cd06257">
    <property type="entry name" value="DnaJ"/>
    <property type="match status" value="1"/>
</dbReference>
<dbReference type="RefSeq" id="WP_250873505.1">
    <property type="nucleotide sequence ID" value="NZ_JALXFV010000004.1"/>
</dbReference>
<name>A0ABD6AUU5_9EURY</name>
<dbReference type="GO" id="GO:0016491">
    <property type="term" value="F:oxidoreductase activity"/>
    <property type="evidence" value="ECO:0007669"/>
    <property type="project" value="UniProtKB-KW"/>
</dbReference>
<dbReference type="CDD" id="cd10747">
    <property type="entry name" value="DnaJ_C"/>
    <property type="match status" value="1"/>
</dbReference>
<dbReference type="NCBIfam" id="TIGR02349">
    <property type="entry name" value="DnaJ_bact"/>
    <property type="match status" value="1"/>
</dbReference>
<gene>
    <name evidence="6 10" type="primary">dnaJ</name>
    <name evidence="10" type="ORF">ACFSBT_09590</name>
</gene>
<feature type="binding site" evidence="6">
    <location>
        <position position="157"/>
    </location>
    <ligand>
        <name>Zn(2+)</name>
        <dbReference type="ChEBI" id="CHEBI:29105"/>
        <label>1</label>
    </ligand>
</feature>
<comment type="caution">
    <text evidence="10">The sequence shown here is derived from an EMBL/GenBank/DDBJ whole genome shotgun (WGS) entry which is preliminary data.</text>
</comment>
<keyword evidence="5 6" id="KW-0143">Chaperone</keyword>
<dbReference type="GO" id="GO:0005737">
    <property type="term" value="C:cytoplasm"/>
    <property type="evidence" value="ECO:0007669"/>
    <property type="project" value="UniProtKB-SubCell"/>
</dbReference>
<evidence type="ECO:0000256" key="2">
    <source>
        <dbReference type="ARBA" id="ARBA00022737"/>
    </source>
</evidence>
<feature type="binding site" evidence="6">
    <location>
        <position position="160"/>
    </location>
    <ligand>
        <name>Zn(2+)</name>
        <dbReference type="ChEBI" id="CHEBI:29105"/>
        <label>1</label>
    </ligand>
</feature>
<feature type="binding site" evidence="6">
    <location>
        <position position="217"/>
    </location>
    <ligand>
        <name>Zn(2+)</name>
        <dbReference type="ChEBI" id="CHEBI:29105"/>
        <label>1</label>
    </ligand>
</feature>
<accession>A0ABD6AUU5</accession>
<dbReference type="InterPro" id="IPR008971">
    <property type="entry name" value="HSP40/DnaJ_pept-bd"/>
</dbReference>
<dbReference type="InterPro" id="IPR002939">
    <property type="entry name" value="DnaJ_C"/>
</dbReference>
<evidence type="ECO:0000259" key="9">
    <source>
        <dbReference type="PROSITE" id="PS51188"/>
    </source>
</evidence>
<dbReference type="InterPro" id="IPR001623">
    <property type="entry name" value="DnaJ_domain"/>
</dbReference>
<comment type="function">
    <text evidence="6">Participates actively in the response to hyperosmotic and heat shock by preventing the aggregation of stress-denatured proteins and by disaggregating proteins, also in an autonomous, DnaK-independent fashion. Unfolded proteins bind initially to DnaJ; upon interaction with the DnaJ-bound protein, DnaK hydrolyzes its bound ATP, resulting in the formation of a stable complex. GrpE releases ADP from DnaK; ATP binding to DnaK triggers the release of the substrate protein, thus completing the reaction cycle. Several rounds of ATP-dependent interactions between DnaJ, DnaK and GrpE are required for fully efficient folding. Also involved, together with DnaK and GrpE, in the DNA replication of plasmids through activation of initiation proteins.</text>
</comment>
<dbReference type="InterPro" id="IPR001305">
    <property type="entry name" value="HSP_DnaJ_Cys-rich_dom"/>
</dbReference>
<dbReference type="FunFam" id="2.10.230.10:FF:000002">
    <property type="entry name" value="Molecular chaperone DnaJ"/>
    <property type="match status" value="1"/>
</dbReference>
<keyword evidence="11" id="KW-1185">Reference proteome</keyword>
<comment type="subcellular location">
    <subcellularLocation>
        <location evidence="6">Cytoplasm</location>
    </subcellularLocation>
</comment>
<sequence>MSEDFYDALGVSRDADADEIKQAYRKKAAEYHPDVSDDPNAEEKFKQVKKAKEVLTDEDARAAYDQMGHDRYEQAEKRGFDASQNGQDPFGGMGGMGGGQGSPFDDIFEQFFGGGGGGRGRGGPRPGRDLRAALTIDLEDAFFGTSREMTVTRPTRCSTCDGHGHPEDADARTCPGCDGRGQQVRVQQTPLGRVQQTTTCPQCEGEGTLYSETCPDCDGEGVVMEESTIDIEVPEGIRDGQTLRMDGEGAPGEPGARDGDLLVEISVEADERFERDGDDLYVTHPVSFPQAVFGDDLEVETLDGTVSMDLPKGTQSGETFRLRGKGMPRLQRRGQGDLFVRVQVVTPDQMNAEQREALEAFAEAGGEEIDVKEGFFEKIRNSL</sequence>
<evidence type="ECO:0000256" key="1">
    <source>
        <dbReference type="ARBA" id="ARBA00022723"/>
    </source>
</evidence>
<dbReference type="PROSITE" id="PS51188">
    <property type="entry name" value="ZF_CR"/>
    <property type="match status" value="1"/>
</dbReference>
<dbReference type="HAMAP" id="MF_01152">
    <property type="entry name" value="DnaJ"/>
    <property type="match status" value="1"/>
</dbReference>
<dbReference type="NCBIfam" id="NF008035">
    <property type="entry name" value="PRK10767.1"/>
    <property type="match status" value="1"/>
</dbReference>
<feature type="zinc finger region" description="CR-type" evidence="7">
    <location>
        <begin position="144"/>
        <end position="226"/>
    </location>
</feature>
<dbReference type="EMBL" id="JBHUDC010000004">
    <property type="protein sequence ID" value="MFD1513529.1"/>
    <property type="molecule type" value="Genomic_DNA"/>
</dbReference>
<feature type="binding site" evidence="6">
    <location>
        <position position="214"/>
    </location>
    <ligand>
        <name>Zn(2+)</name>
        <dbReference type="ChEBI" id="CHEBI:29105"/>
        <label>1</label>
    </ligand>
</feature>
<dbReference type="SMART" id="SM00271">
    <property type="entry name" value="DnaJ"/>
    <property type="match status" value="1"/>
</dbReference>
<proteinExistence type="inferred from homology"/>
<comment type="cofactor">
    <cofactor evidence="6">
        <name>Zn(2+)</name>
        <dbReference type="ChEBI" id="CHEBI:29105"/>
    </cofactor>
    <text evidence="6">Binds 2 Zn(2+) ions per monomer.</text>
</comment>
<dbReference type="FunFam" id="2.60.260.20:FF:000005">
    <property type="entry name" value="Chaperone protein dnaJ 1, mitochondrial"/>
    <property type="match status" value="1"/>
</dbReference>
<dbReference type="InterPro" id="IPR036410">
    <property type="entry name" value="HSP_DnaJ_Cys-rich_dom_sf"/>
</dbReference>
<evidence type="ECO:0000313" key="11">
    <source>
        <dbReference type="Proteomes" id="UP001597187"/>
    </source>
</evidence>
<feature type="repeat" description="CXXCXGXG motif" evidence="6">
    <location>
        <begin position="200"/>
        <end position="207"/>
    </location>
</feature>
<feature type="binding site" evidence="6">
    <location>
        <position position="203"/>
    </location>
    <ligand>
        <name>Zn(2+)</name>
        <dbReference type="ChEBI" id="CHEBI:29105"/>
        <label>2</label>
    </ligand>
</feature>
<keyword evidence="6" id="KW-0963">Cytoplasm</keyword>
<feature type="domain" description="J" evidence="8">
    <location>
        <begin position="4"/>
        <end position="68"/>
    </location>
</feature>
<comment type="domain">
    <text evidence="6">The J domain is necessary and sufficient to stimulate DnaK ATPase activity. Zinc center 1 plays an important role in the autonomous, DnaK-independent chaperone activity of DnaJ. Zinc center 2 is essential for interaction with DnaK and for DnaJ activity.</text>
</comment>
<evidence type="ECO:0000313" key="10">
    <source>
        <dbReference type="EMBL" id="MFD1513529.1"/>
    </source>
</evidence>
<keyword evidence="1 6" id="KW-0479">Metal-binding</keyword>
<dbReference type="SUPFAM" id="SSF57938">
    <property type="entry name" value="DnaJ/Hsp40 cysteine-rich domain"/>
    <property type="match status" value="1"/>
</dbReference>
<evidence type="ECO:0000256" key="4">
    <source>
        <dbReference type="ARBA" id="ARBA00022833"/>
    </source>
</evidence>
<feature type="domain" description="CR-type" evidence="9">
    <location>
        <begin position="144"/>
        <end position="226"/>
    </location>
</feature>
<evidence type="ECO:0000256" key="3">
    <source>
        <dbReference type="ARBA" id="ARBA00022771"/>
    </source>
</evidence>
<evidence type="ECO:0000256" key="5">
    <source>
        <dbReference type="ARBA" id="ARBA00023186"/>
    </source>
</evidence>
<dbReference type="PANTHER" id="PTHR43096">
    <property type="entry name" value="DNAJ HOMOLOG 1, MITOCHONDRIAL-RELATED"/>
    <property type="match status" value="1"/>
</dbReference>
<reference evidence="10 11" key="1">
    <citation type="journal article" date="2019" name="Int. J. Syst. Evol. Microbiol.">
        <title>The Global Catalogue of Microorganisms (GCM) 10K type strain sequencing project: providing services to taxonomists for standard genome sequencing and annotation.</title>
        <authorList>
            <consortium name="The Broad Institute Genomics Platform"/>
            <consortium name="The Broad Institute Genome Sequencing Center for Infectious Disease"/>
            <person name="Wu L."/>
            <person name="Ma J."/>
        </authorList>
    </citation>
    <scope>NUCLEOTIDE SEQUENCE [LARGE SCALE GENOMIC DNA]</scope>
    <source>
        <strain evidence="10 11">CGMCC 1.12563</strain>
    </source>
</reference>
<dbReference type="PANTHER" id="PTHR43096:SF52">
    <property type="entry name" value="DNAJ HOMOLOG 1, MITOCHONDRIAL-RELATED"/>
    <property type="match status" value="1"/>
</dbReference>
<dbReference type="Pfam" id="PF01556">
    <property type="entry name" value="DnaJ_C"/>
    <property type="match status" value="1"/>
</dbReference>
<comment type="subunit">
    <text evidence="6">Homodimer.</text>
</comment>
<evidence type="ECO:0000256" key="6">
    <source>
        <dbReference type="HAMAP-Rule" id="MF_01152"/>
    </source>
</evidence>
<feature type="repeat" description="CXXCXGXG motif" evidence="6">
    <location>
        <begin position="174"/>
        <end position="181"/>
    </location>
</feature>
<keyword evidence="2 6" id="KW-0677">Repeat</keyword>
<keyword evidence="4 6" id="KW-0862">Zinc</keyword>
<feature type="binding site" evidence="6">
    <location>
        <position position="174"/>
    </location>
    <ligand>
        <name>Zn(2+)</name>
        <dbReference type="ChEBI" id="CHEBI:29105"/>
        <label>2</label>
    </ligand>
</feature>
<keyword evidence="3 6" id="KW-0863">Zinc-finger</keyword>
<dbReference type="InterPro" id="IPR012724">
    <property type="entry name" value="DnaJ"/>
</dbReference>
<dbReference type="GO" id="GO:0051082">
    <property type="term" value="F:unfolded protein binding"/>
    <property type="evidence" value="ECO:0007669"/>
    <property type="project" value="UniProtKB-UniRule"/>
</dbReference>
<comment type="similarity">
    <text evidence="6">Belongs to the DnaJ family.</text>
</comment>
<feature type="repeat" description="CXXCXGXG motif" evidence="6">
    <location>
        <begin position="157"/>
        <end position="164"/>
    </location>
</feature>
<dbReference type="Proteomes" id="UP001597187">
    <property type="component" value="Unassembled WGS sequence"/>
</dbReference>
<dbReference type="GO" id="GO:0008270">
    <property type="term" value="F:zinc ion binding"/>
    <property type="evidence" value="ECO:0007669"/>
    <property type="project" value="UniProtKB-UniRule"/>
</dbReference>
<dbReference type="SUPFAM" id="SSF49493">
    <property type="entry name" value="HSP40/DnaJ peptide-binding domain"/>
    <property type="match status" value="2"/>
</dbReference>
<keyword evidence="10" id="KW-0560">Oxidoreductase</keyword>
<protein>
    <recommendedName>
        <fullName evidence="6">Chaperone protein DnaJ</fullName>
    </recommendedName>
</protein>
<organism evidence="10 11">
    <name type="scientific">Halomarina rubra</name>
    <dbReference type="NCBI Taxonomy" id="2071873"/>
    <lineage>
        <taxon>Archaea</taxon>
        <taxon>Methanobacteriati</taxon>
        <taxon>Methanobacteriota</taxon>
        <taxon>Stenosarchaea group</taxon>
        <taxon>Halobacteria</taxon>
        <taxon>Halobacteriales</taxon>
        <taxon>Natronomonadaceae</taxon>
        <taxon>Halomarina</taxon>
    </lineage>
</organism>
<dbReference type="Gene3D" id="1.10.287.110">
    <property type="entry name" value="DnaJ domain"/>
    <property type="match status" value="1"/>
</dbReference>
<evidence type="ECO:0000259" key="8">
    <source>
        <dbReference type="PROSITE" id="PS50076"/>
    </source>
</evidence>
<feature type="binding site" evidence="6">
    <location>
        <position position="200"/>
    </location>
    <ligand>
        <name>Zn(2+)</name>
        <dbReference type="ChEBI" id="CHEBI:29105"/>
        <label>2</label>
    </ligand>
</feature>
<dbReference type="Pfam" id="PF00684">
    <property type="entry name" value="DnaJ_CXXCXGXG"/>
    <property type="match status" value="1"/>
</dbReference>
<feature type="repeat" description="CXXCXGXG motif" evidence="6">
    <location>
        <begin position="214"/>
        <end position="221"/>
    </location>
</feature>
<dbReference type="CDD" id="cd10719">
    <property type="entry name" value="DnaJ_zf"/>
    <property type="match status" value="1"/>
</dbReference>
<keyword evidence="6" id="KW-0235">DNA replication</keyword>
<dbReference type="InterPro" id="IPR036869">
    <property type="entry name" value="J_dom_sf"/>
</dbReference>